<name>A0A915PIA7_9BILA</name>
<keyword evidence="1" id="KW-1185">Reference proteome</keyword>
<dbReference type="WBParaSite" id="sdigi.contig1054.g10145.t1">
    <property type="protein sequence ID" value="sdigi.contig1054.g10145.t1"/>
    <property type="gene ID" value="sdigi.contig1054.g10145"/>
</dbReference>
<dbReference type="AlphaFoldDB" id="A0A915PIA7"/>
<dbReference type="Pfam" id="PF14625">
    <property type="entry name" value="Lustrin_cystein"/>
    <property type="match status" value="3"/>
</dbReference>
<dbReference type="InterPro" id="IPR053014">
    <property type="entry name" value="Cuticle_assoc_divergent"/>
</dbReference>
<dbReference type="InterPro" id="IPR006150">
    <property type="entry name" value="Cys_repeat_1"/>
</dbReference>
<dbReference type="PANTHER" id="PTHR46339">
    <property type="entry name" value="PROTEIN CBG15282-RELATED"/>
    <property type="match status" value="1"/>
</dbReference>
<proteinExistence type="predicted"/>
<reference evidence="2" key="1">
    <citation type="submission" date="2022-11" db="UniProtKB">
        <authorList>
            <consortium name="WormBaseParasite"/>
        </authorList>
    </citation>
    <scope>IDENTIFICATION</scope>
</reference>
<protein>
    <submittedName>
        <fullName evidence="2">Uncharacterized protein</fullName>
    </submittedName>
</protein>
<evidence type="ECO:0000313" key="2">
    <source>
        <dbReference type="WBParaSite" id="sdigi.contig1054.g10145.t1"/>
    </source>
</evidence>
<dbReference type="PANTHER" id="PTHR46339:SF11">
    <property type="entry name" value="BPTI_KUNITZ INHIBITOR DOMAIN-CONTAINING PROTEIN"/>
    <property type="match status" value="1"/>
</dbReference>
<dbReference type="SMART" id="SM00289">
    <property type="entry name" value="WR1"/>
    <property type="match status" value="4"/>
</dbReference>
<dbReference type="InterPro" id="IPR028150">
    <property type="entry name" value="Lustrin_cystein"/>
</dbReference>
<evidence type="ECO:0000313" key="1">
    <source>
        <dbReference type="Proteomes" id="UP000887581"/>
    </source>
</evidence>
<sequence>MHWCPMDEVPFLNSTTDEAYFCSPTVHCPAGYNCFQDKICCGKPGQCPNGQLIATDNYGHLLACLPHRSVCPSYSICLQSTSSDADLQFLCCNVSEPTTPRLGSIINAKRSNDPLKYQFSSPGSSYSSNNNDIACPLNNNHYSQRIFRCQLTESHHMTPLLCANKESSAEMLPIGVVRKCTPQNPLCSTGYSCEPSTRTGTMLCCSFTTTILPYKCPSIKQIPAISGNNNMYCTKPGQSYVCPAGAICQTAANTLNIHICCYEKHKITQPVINYPKCPNDGIAQSGTGNGFVPCSQVGARGNECAEG</sequence>
<accession>A0A915PIA7</accession>
<dbReference type="Proteomes" id="UP000887581">
    <property type="component" value="Unplaced"/>
</dbReference>
<organism evidence="1 2">
    <name type="scientific">Setaria digitata</name>
    <dbReference type="NCBI Taxonomy" id="48799"/>
    <lineage>
        <taxon>Eukaryota</taxon>
        <taxon>Metazoa</taxon>
        <taxon>Ecdysozoa</taxon>
        <taxon>Nematoda</taxon>
        <taxon>Chromadorea</taxon>
        <taxon>Rhabditida</taxon>
        <taxon>Spirurina</taxon>
        <taxon>Spiruromorpha</taxon>
        <taxon>Filarioidea</taxon>
        <taxon>Setariidae</taxon>
        <taxon>Setaria</taxon>
    </lineage>
</organism>